<feature type="non-terminal residue" evidence="1">
    <location>
        <position position="218"/>
    </location>
</feature>
<protein>
    <submittedName>
        <fullName evidence="1">1139_t:CDS:1</fullName>
    </submittedName>
</protein>
<evidence type="ECO:0000313" key="2">
    <source>
        <dbReference type="Proteomes" id="UP000789860"/>
    </source>
</evidence>
<keyword evidence="2" id="KW-1185">Reference proteome</keyword>
<dbReference type="EMBL" id="CAJVPM010010659">
    <property type="protein sequence ID" value="CAG8574976.1"/>
    <property type="molecule type" value="Genomic_DNA"/>
</dbReference>
<name>A0ACA9MBD9_9GLOM</name>
<accession>A0ACA9MBD9</accession>
<sequence length="218" mass="24618">MPPLPTLLNDCIVKTTIKINQSNVQTFCKYCIDVLGEEEGKKTYFPNKKDQIILHLIKCNNFLSATTPEKQAEIFASADNLSTKKRLLDNEQSLNSSRKTIVRSESYGPIDNYIVRALSKEDCKQFNKLLLKMTVSYRRTLGNQILNEIVNDANKEMETVLKKDPGRPYVWKAVDISSEREKHQDVINKTELMIVELESLGIKVCAIVTDSAGAYAAA</sequence>
<gene>
    <name evidence="1" type="ORF">SCALOS_LOCUS5983</name>
</gene>
<proteinExistence type="predicted"/>
<organism evidence="1 2">
    <name type="scientific">Scutellospora calospora</name>
    <dbReference type="NCBI Taxonomy" id="85575"/>
    <lineage>
        <taxon>Eukaryota</taxon>
        <taxon>Fungi</taxon>
        <taxon>Fungi incertae sedis</taxon>
        <taxon>Mucoromycota</taxon>
        <taxon>Glomeromycotina</taxon>
        <taxon>Glomeromycetes</taxon>
        <taxon>Diversisporales</taxon>
        <taxon>Gigasporaceae</taxon>
        <taxon>Scutellospora</taxon>
    </lineage>
</organism>
<evidence type="ECO:0000313" key="1">
    <source>
        <dbReference type="EMBL" id="CAG8574976.1"/>
    </source>
</evidence>
<dbReference type="Proteomes" id="UP000789860">
    <property type="component" value="Unassembled WGS sequence"/>
</dbReference>
<reference evidence="1" key="1">
    <citation type="submission" date="2021-06" db="EMBL/GenBank/DDBJ databases">
        <authorList>
            <person name="Kallberg Y."/>
            <person name="Tangrot J."/>
            <person name="Rosling A."/>
        </authorList>
    </citation>
    <scope>NUCLEOTIDE SEQUENCE</scope>
    <source>
        <strain evidence="1">AU212A</strain>
    </source>
</reference>
<comment type="caution">
    <text evidence="1">The sequence shown here is derived from an EMBL/GenBank/DDBJ whole genome shotgun (WGS) entry which is preliminary data.</text>
</comment>